<dbReference type="InterPro" id="IPR023168">
    <property type="entry name" value="GatB_Yqey_C_2"/>
</dbReference>
<dbReference type="PANTHER" id="PTHR28055">
    <property type="entry name" value="ALTERED INHERITANCE OF MITOCHONDRIA PROTEIN 41, MITOCHONDRIAL"/>
    <property type="match status" value="1"/>
</dbReference>
<dbReference type="Pfam" id="PF09424">
    <property type="entry name" value="YqeY"/>
    <property type="match status" value="1"/>
</dbReference>
<protein>
    <submittedName>
        <fullName evidence="1">GatB/YqeY domain-containing protein</fullName>
    </submittedName>
</protein>
<comment type="caution">
    <text evidence="1">The sequence shown here is derived from an EMBL/GenBank/DDBJ whole genome shotgun (WGS) entry which is preliminary data.</text>
</comment>
<proteinExistence type="predicted"/>
<organism evidence="1 2">
    <name type="scientific">Campylobacter gastrosuis</name>
    <dbReference type="NCBI Taxonomy" id="2974576"/>
    <lineage>
        <taxon>Bacteria</taxon>
        <taxon>Pseudomonadati</taxon>
        <taxon>Campylobacterota</taxon>
        <taxon>Epsilonproteobacteria</taxon>
        <taxon>Campylobacterales</taxon>
        <taxon>Campylobacteraceae</taxon>
        <taxon>Campylobacter</taxon>
    </lineage>
</organism>
<dbReference type="Gene3D" id="1.10.1510.10">
    <property type="entry name" value="Uncharacterised protein YqeY/AIM41 PF09424, N-terminal domain"/>
    <property type="match status" value="1"/>
</dbReference>
<accession>A0ABT7HN90</accession>
<dbReference type="InterPro" id="IPR042184">
    <property type="entry name" value="YqeY/Aim41_N"/>
</dbReference>
<dbReference type="RefSeq" id="WP_284937030.1">
    <property type="nucleotide sequence ID" value="NZ_JANURM010000002.1"/>
</dbReference>
<sequence>MSIKDKIADDIKSAMREKRDFERDALRTLSAAIKQVEIDTREKLDDEAILAILQKEIKKRNDARAIYLNGGRLDLAQKEQDEAKLIARYLPAQLSDDELKNELLKIKNELNLNSIKELGALVKTAKERLKASADAKRISEIAKQILG</sequence>
<dbReference type="Proteomes" id="UP001173801">
    <property type="component" value="Unassembled WGS sequence"/>
</dbReference>
<dbReference type="InterPro" id="IPR019004">
    <property type="entry name" value="YqeY/Aim41"/>
</dbReference>
<dbReference type="PANTHER" id="PTHR28055:SF1">
    <property type="entry name" value="ALTERED INHERITANCE OF MITOCHONDRIA PROTEIN 41, MITOCHONDRIAL"/>
    <property type="match status" value="1"/>
</dbReference>
<evidence type="ECO:0000313" key="2">
    <source>
        <dbReference type="Proteomes" id="UP001173801"/>
    </source>
</evidence>
<keyword evidence="2" id="KW-1185">Reference proteome</keyword>
<name>A0ABT7HN90_9BACT</name>
<dbReference type="EMBL" id="JANURM010000002">
    <property type="protein sequence ID" value="MDL0088381.1"/>
    <property type="molecule type" value="Genomic_DNA"/>
</dbReference>
<dbReference type="SUPFAM" id="SSF89095">
    <property type="entry name" value="GatB/YqeY motif"/>
    <property type="match status" value="1"/>
</dbReference>
<evidence type="ECO:0000313" key="1">
    <source>
        <dbReference type="EMBL" id="MDL0088381.1"/>
    </source>
</evidence>
<reference evidence="1" key="2">
    <citation type="journal article" date="2023" name="Microorganisms">
        <title>Isolation and Genomic Characteristics of Cat-Borne Campylobacter felis sp. nov. and Sheep-Borne Campylobacter ovis sp. nov.</title>
        <authorList>
            <person name="Wang H."/>
            <person name="Li Y."/>
            <person name="Gu Y."/>
            <person name="Zhou G."/>
            <person name="Chen X."/>
            <person name="Zhang X."/>
            <person name="Shao Z."/>
            <person name="Zhang J."/>
            <person name="Zhang M."/>
        </authorList>
    </citation>
    <scope>NUCLEOTIDE SEQUENCE</scope>
    <source>
        <strain evidence="1">PS10</strain>
    </source>
</reference>
<dbReference type="InterPro" id="IPR003789">
    <property type="entry name" value="Asn/Gln_tRNA_amidoTrase-B-like"/>
</dbReference>
<reference evidence="1" key="1">
    <citation type="submission" date="2022-08" db="EMBL/GenBank/DDBJ databases">
        <authorList>
            <person name="Wang H."/>
        </authorList>
    </citation>
    <scope>NUCLEOTIDE SEQUENCE</scope>
    <source>
        <strain evidence="1">PS10</strain>
    </source>
</reference>
<dbReference type="Gene3D" id="1.10.10.410">
    <property type="match status" value="1"/>
</dbReference>
<gene>
    <name evidence="1" type="ORF">NYG85_03185</name>
</gene>